<dbReference type="PROSITE" id="PS51257">
    <property type="entry name" value="PROKAR_LIPOPROTEIN"/>
    <property type="match status" value="1"/>
</dbReference>
<comment type="caution">
    <text evidence="2">The sequence shown here is derived from an EMBL/GenBank/DDBJ whole genome shotgun (WGS) entry which is preliminary data.</text>
</comment>
<protein>
    <recommendedName>
        <fullName evidence="4">Lipoprotein</fullName>
    </recommendedName>
</protein>
<accession>A0A369AYJ9</accession>
<name>A0A369AYJ9_9ENTE</name>
<proteinExistence type="predicted"/>
<dbReference type="AlphaFoldDB" id="A0A369AYJ9"/>
<evidence type="ECO:0000313" key="2">
    <source>
        <dbReference type="EMBL" id="RSU02744.1"/>
    </source>
</evidence>
<dbReference type="OrthoDB" id="2199569at2"/>
<feature type="signal peptide" evidence="1">
    <location>
        <begin position="1"/>
        <end position="24"/>
    </location>
</feature>
<dbReference type="Gene3D" id="3.40.1000.10">
    <property type="entry name" value="Mog1/PsbP, alpha/beta/alpha sandwich"/>
    <property type="match status" value="1"/>
</dbReference>
<evidence type="ECO:0008006" key="4">
    <source>
        <dbReference type="Google" id="ProtNLM"/>
    </source>
</evidence>
<gene>
    <name evidence="2" type="ORF">CBF32_05615</name>
</gene>
<organism evidence="2 3">
    <name type="scientific">Vagococcus fluvialis</name>
    <dbReference type="NCBI Taxonomy" id="2738"/>
    <lineage>
        <taxon>Bacteria</taxon>
        <taxon>Bacillati</taxon>
        <taxon>Bacillota</taxon>
        <taxon>Bacilli</taxon>
        <taxon>Lactobacillales</taxon>
        <taxon>Enterococcaceae</taxon>
        <taxon>Vagococcus</taxon>
    </lineage>
</organism>
<reference evidence="2 3" key="1">
    <citation type="submission" date="2017-05" db="EMBL/GenBank/DDBJ databases">
        <title>Vagococcus spp. assemblies.</title>
        <authorList>
            <person name="Gulvik C.A."/>
        </authorList>
    </citation>
    <scope>NUCLEOTIDE SEQUENCE [LARGE SCALE GENOMIC DNA]</scope>
    <source>
        <strain evidence="2 3">NCFB 2497</strain>
    </source>
</reference>
<keyword evidence="3" id="KW-1185">Reference proteome</keyword>
<dbReference type="EMBL" id="NGJX01000004">
    <property type="protein sequence ID" value="RSU02744.1"/>
    <property type="molecule type" value="Genomic_DNA"/>
</dbReference>
<feature type="chain" id="PRO_5038645133" description="Lipoprotein" evidence="1">
    <location>
        <begin position="25"/>
        <end position="182"/>
    </location>
</feature>
<evidence type="ECO:0000313" key="3">
    <source>
        <dbReference type="Proteomes" id="UP000288197"/>
    </source>
</evidence>
<sequence>MKKVIVSLISVLCLVFLVSCGSSSKKNERPATTADNALMYTFSVDKEEFRFRLLDGWIKYPNKDENILFLVGNKDLKAFMTSGFEPKETSLDEYKESFVKKLEESGATVTSVSEKKTVNELDCYSVNFTMKDAKERVLTYQTNLIETKEYFFNLAAWTSQEKPDEKTTKELTTMLETFEQIK</sequence>
<dbReference type="GeneID" id="63146123"/>
<dbReference type="RefSeq" id="WP_114289348.1">
    <property type="nucleotide sequence ID" value="NZ_CP081459.1"/>
</dbReference>
<keyword evidence="1" id="KW-0732">Signal</keyword>
<dbReference type="Proteomes" id="UP000288197">
    <property type="component" value="Unassembled WGS sequence"/>
</dbReference>
<evidence type="ECO:0000256" key="1">
    <source>
        <dbReference type="SAM" id="SignalP"/>
    </source>
</evidence>